<sequence length="707" mass="79618">PRDARVPRSSARTMREMFQARTAWPAYKKMLAQRQQLPAYGFREQIISEIRDNPVVLLVGDTGCGKTTQVPQFLVEDMLSNPKTQKCQVVCTQPRRISAMSIAQRVSAELADPPGSFGSDRSLVGYQVRLDSRVSASSALIYCTTGILLRRLEGDRALSDITHIVIDEVQERTLESDFLLVAVRRLLARRPDLRVVIMSATVDAQRFAAYFQGCPIISIPGRTFPVDVHYLEDVVELTGNIGAIGLDEEDLELGGDALYPEQFLHGSYSNGTRRTLNRMDENRINYELIIALLEYLCSNTAEGTQDDAILIFLPGMPEIRTLHQMLSANKRFANTKRFLTIPVHSLLAGPSQELAFRRPPPGVRKIILATNIAETGITIPDVTTVIDTGKAKEIRQKRQVTMLEERFVARANARQRRGRAGRVQEGVCFHLFTKHRHDTMMIEYQLPEMLRLPLEELCLRIKVYGYGAVDRFLADALDPPKPAAVETAIRLLKEVGAFNEEEALTPLGEHLAKLPIDVRLAKMLVYATVFRCLDPILTIAAAMSFKSIFVQSYDRQREVDTATNAFRMGDSDMLTRYNAYCAWYVTQTTKKRMIPIEFCRRNYLDQQTLQMVEDTKRQLLGLLISSGLVKADQATARMLMRQVRGGYRSRSMFCPIMPEANEHASQMALVSSIITAGLYPHVARRDRDGSAWLVRGQPVHVHASSVN</sequence>
<evidence type="ECO:0000256" key="3">
    <source>
        <dbReference type="ARBA" id="ARBA00022490"/>
    </source>
</evidence>
<evidence type="ECO:0000313" key="14">
    <source>
        <dbReference type="EMBL" id="RKP07362.1"/>
    </source>
</evidence>
<dbReference type="SMART" id="SM00487">
    <property type="entry name" value="DEXDc"/>
    <property type="match status" value="1"/>
</dbReference>
<dbReference type="Proteomes" id="UP000271241">
    <property type="component" value="Unassembled WGS sequence"/>
</dbReference>
<keyword evidence="8" id="KW-0067">ATP-binding</keyword>
<keyword evidence="5" id="KW-0547">Nucleotide-binding</keyword>
<dbReference type="InterPro" id="IPR007502">
    <property type="entry name" value="Helicase-assoc_dom"/>
</dbReference>
<feature type="domain" description="Helicase C-terminal" evidence="13">
    <location>
        <begin position="288"/>
        <end position="465"/>
    </location>
</feature>
<name>A0A4P9XNG5_9FUNG</name>
<dbReference type="InterPro" id="IPR027417">
    <property type="entry name" value="P-loop_NTPase"/>
</dbReference>
<dbReference type="PANTHER" id="PTHR18934">
    <property type="entry name" value="ATP-DEPENDENT RNA HELICASE"/>
    <property type="match status" value="1"/>
</dbReference>
<protein>
    <recommendedName>
        <fullName evidence="2">RNA helicase</fullName>
        <ecNumber evidence="2">3.6.4.13</ecNumber>
    </recommendedName>
</protein>
<keyword evidence="15" id="KW-1185">Reference proteome</keyword>
<dbReference type="GO" id="GO:0005524">
    <property type="term" value="F:ATP binding"/>
    <property type="evidence" value="ECO:0007669"/>
    <property type="project" value="UniProtKB-KW"/>
</dbReference>
<dbReference type="GO" id="GO:0003723">
    <property type="term" value="F:RNA binding"/>
    <property type="evidence" value="ECO:0007669"/>
    <property type="project" value="TreeGrafter"/>
</dbReference>
<organism evidence="14 15">
    <name type="scientific">Thamnocephalis sphaerospora</name>
    <dbReference type="NCBI Taxonomy" id="78915"/>
    <lineage>
        <taxon>Eukaryota</taxon>
        <taxon>Fungi</taxon>
        <taxon>Fungi incertae sedis</taxon>
        <taxon>Zoopagomycota</taxon>
        <taxon>Zoopagomycotina</taxon>
        <taxon>Zoopagomycetes</taxon>
        <taxon>Zoopagales</taxon>
        <taxon>Sigmoideomycetaceae</taxon>
        <taxon>Thamnocephalis</taxon>
    </lineage>
</organism>
<dbReference type="AlphaFoldDB" id="A0A4P9XNG5"/>
<dbReference type="GO" id="GO:0003743">
    <property type="term" value="F:translation initiation factor activity"/>
    <property type="evidence" value="ECO:0007669"/>
    <property type="project" value="UniProtKB-KW"/>
</dbReference>
<dbReference type="PANTHER" id="PTHR18934:SF145">
    <property type="entry name" value="ATP-DEPENDENT RNA HELICASE DHX57-RELATED"/>
    <property type="match status" value="1"/>
</dbReference>
<feature type="non-terminal residue" evidence="14">
    <location>
        <position position="1"/>
    </location>
</feature>
<feature type="non-terminal residue" evidence="14">
    <location>
        <position position="707"/>
    </location>
</feature>
<dbReference type="Gene3D" id="3.40.50.300">
    <property type="entry name" value="P-loop containing nucleotide triphosphate hydrolases"/>
    <property type="match status" value="2"/>
</dbReference>
<dbReference type="CDD" id="cd17917">
    <property type="entry name" value="DEXHc_RHA-like"/>
    <property type="match status" value="1"/>
</dbReference>
<evidence type="ECO:0000256" key="2">
    <source>
        <dbReference type="ARBA" id="ARBA00012552"/>
    </source>
</evidence>
<evidence type="ECO:0000259" key="13">
    <source>
        <dbReference type="PROSITE" id="PS51194"/>
    </source>
</evidence>
<evidence type="ECO:0000256" key="6">
    <source>
        <dbReference type="ARBA" id="ARBA00022801"/>
    </source>
</evidence>
<evidence type="ECO:0000259" key="12">
    <source>
        <dbReference type="PROSITE" id="PS51192"/>
    </source>
</evidence>
<keyword evidence="4" id="KW-0396">Initiation factor</keyword>
<keyword evidence="6 14" id="KW-0378">Hydrolase</keyword>
<dbReference type="InterPro" id="IPR001650">
    <property type="entry name" value="Helicase_C-like"/>
</dbReference>
<dbReference type="FunFam" id="1.20.120.1080:FF:000002">
    <property type="entry name" value="Putative ATP-dependent RNA helicase DHX36"/>
    <property type="match status" value="1"/>
</dbReference>
<evidence type="ECO:0000256" key="10">
    <source>
        <dbReference type="ARBA" id="ARBA00023054"/>
    </source>
</evidence>
<comment type="catalytic activity">
    <reaction evidence="11">
        <text>ATP + H2O = ADP + phosphate + H(+)</text>
        <dbReference type="Rhea" id="RHEA:13065"/>
        <dbReference type="ChEBI" id="CHEBI:15377"/>
        <dbReference type="ChEBI" id="CHEBI:15378"/>
        <dbReference type="ChEBI" id="CHEBI:30616"/>
        <dbReference type="ChEBI" id="CHEBI:43474"/>
        <dbReference type="ChEBI" id="CHEBI:456216"/>
        <dbReference type="EC" id="3.6.4.13"/>
    </reaction>
</comment>
<dbReference type="Pfam" id="PF04408">
    <property type="entry name" value="WHD_HA2"/>
    <property type="match status" value="1"/>
</dbReference>
<comment type="similarity">
    <text evidence="1">Belongs to the DEAD box helicase family. DEAH subfamily.</text>
</comment>
<reference evidence="15" key="1">
    <citation type="journal article" date="2018" name="Nat. Microbiol.">
        <title>Leveraging single-cell genomics to expand the fungal tree of life.</title>
        <authorList>
            <person name="Ahrendt S.R."/>
            <person name="Quandt C.A."/>
            <person name="Ciobanu D."/>
            <person name="Clum A."/>
            <person name="Salamov A."/>
            <person name="Andreopoulos B."/>
            <person name="Cheng J.F."/>
            <person name="Woyke T."/>
            <person name="Pelin A."/>
            <person name="Henrissat B."/>
            <person name="Reynolds N.K."/>
            <person name="Benny G.L."/>
            <person name="Smith M.E."/>
            <person name="James T.Y."/>
            <person name="Grigoriev I.V."/>
        </authorList>
    </citation>
    <scope>NUCLEOTIDE SEQUENCE [LARGE SCALE GENOMIC DNA]</scope>
    <source>
        <strain evidence="15">RSA 1356</strain>
    </source>
</reference>
<dbReference type="SUPFAM" id="SSF52540">
    <property type="entry name" value="P-loop containing nucleoside triphosphate hydrolases"/>
    <property type="match status" value="1"/>
</dbReference>
<dbReference type="Pfam" id="PF00270">
    <property type="entry name" value="DEAD"/>
    <property type="match status" value="1"/>
</dbReference>
<dbReference type="SMART" id="SM00490">
    <property type="entry name" value="HELICc"/>
    <property type="match status" value="1"/>
</dbReference>
<dbReference type="CDD" id="cd18791">
    <property type="entry name" value="SF2_C_RHA"/>
    <property type="match status" value="1"/>
</dbReference>
<proteinExistence type="inferred from homology"/>
<evidence type="ECO:0000256" key="9">
    <source>
        <dbReference type="ARBA" id="ARBA00022917"/>
    </source>
</evidence>
<dbReference type="Pfam" id="PF00271">
    <property type="entry name" value="Helicase_C"/>
    <property type="match status" value="1"/>
</dbReference>
<keyword evidence="7" id="KW-0347">Helicase</keyword>
<evidence type="ECO:0000256" key="11">
    <source>
        <dbReference type="ARBA" id="ARBA00047984"/>
    </source>
</evidence>
<dbReference type="GO" id="GO:0016787">
    <property type="term" value="F:hydrolase activity"/>
    <property type="evidence" value="ECO:0007669"/>
    <property type="project" value="UniProtKB-KW"/>
</dbReference>
<dbReference type="SMART" id="SM00847">
    <property type="entry name" value="HA2"/>
    <property type="match status" value="1"/>
</dbReference>
<evidence type="ECO:0000256" key="7">
    <source>
        <dbReference type="ARBA" id="ARBA00022806"/>
    </source>
</evidence>
<gene>
    <name evidence="14" type="ORF">THASP1DRAFT_6356</name>
</gene>
<dbReference type="OrthoDB" id="5600252at2759"/>
<keyword evidence="3" id="KW-0963">Cytoplasm</keyword>
<dbReference type="Pfam" id="PF21010">
    <property type="entry name" value="HA2_C"/>
    <property type="match status" value="1"/>
</dbReference>
<dbReference type="EMBL" id="KZ992730">
    <property type="protein sequence ID" value="RKP07362.1"/>
    <property type="molecule type" value="Genomic_DNA"/>
</dbReference>
<keyword evidence="9" id="KW-0648">Protein biosynthesis</keyword>
<evidence type="ECO:0000313" key="15">
    <source>
        <dbReference type="Proteomes" id="UP000271241"/>
    </source>
</evidence>
<dbReference type="InterPro" id="IPR048333">
    <property type="entry name" value="HA2_WH"/>
</dbReference>
<dbReference type="GO" id="GO:0003724">
    <property type="term" value="F:RNA helicase activity"/>
    <property type="evidence" value="ECO:0007669"/>
    <property type="project" value="UniProtKB-EC"/>
</dbReference>
<dbReference type="Gene3D" id="1.20.120.1080">
    <property type="match status" value="1"/>
</dbReference>
<dbReference type="InterPro" id="IPR011545">
    <property type="entry name" value="DEAD/DEAH_box_helicase_dom"/>
</dbReference>
<feature type="domain" description="Helicase ATP-binding" evidence="12">
    <location>
        <begin position="47"/>
        <end position="220"/>
    </location>
</feature>
<keyword evidence="10" id="KW-0175">Coiled coil</keyword>
<dbReference type="FunFam" id="3.40.50.300:FF:000500">
    <property type="entry name" value="ATP-dependent RNA helicase DHX29"/>
    <property type="match status" value="1"/>
</dbReference>
<evidence type="ECO:0000256" key="1">
    <source>
        <dbReference type="ARBA" id="ARBA00008792"/>
    </source>
</evidence>
<dbReference type="PROSITE" id="PS51194">
    <property type="entry name" value="HELICASE_CTER"/>
    <property type="match status" value="1"/>
</dbReference>
<dbReference type="STRING" id="78915.A0A4P9XNG5"/>
<evidence type="ECO:0000256" key="8">
    <source>
        <dbReference type="ARBA" id="ARBA00022840"/>
    </source>
</evidence>
<evidence type="ECO:0000256" key="4">
    <source>
        <dbReference type="ARBA" id="ARBA00022540"/>
    </source>
</evidence>
<evidence type="ECO:0000256" key="5">
    <source>
        <dbReference type="ARBA" id="ARBA00022741"/>
    </source>
</evidence>
<dbReference type="InterPro" id="IPR014001">
    <property type="entry name" value="Helicase_ATP-bd"/>
</dbReference>
<dbReference type="FunFam" id="3.40.50.300:FF:000325">
    <property type="entry name" value="ATP-dependent RNA helicase DHX29"/>
    <property type="match status" value="1"/>
</dbReference>
<dbReference type="PROSITE" id="PS51192">
    <property type="entry name" value="HELICASE_ATP_BIND_1"/>
    <property type="match status" value="1"/>
</dbReference>
<dbReference type="EC" id="3.6.4.13" evidence="2"/>
<accession>A0A4P9XNG5</accession>